<protein>
    <submittedName>
        <fullName evidence="1">Uncharacterized protein</fullName>
    </submittedName>
</protein>
<comment type="caution">
    <text evidence="1">The sequence shown here is derived from an EMBL/GenBank/DDBJ whole genome shotgun (WGS) entry which is preliminary data.</text>
</comment>
<dbReference type="Proteomes" id="UP001148662">
    <property type="component" value="Unassembled WGS sequence"/>
</dbReference>
<reference evidence="1" key="1">
    <citation type="submission" date="2022-07" db="EMBL/GenBank/DDBJ databases">
        <title>Genome Sequence of Phlebia brevispora.</title>
        <authorList>
            <person name="Buettner E."/>
        </authorList>
    </citation>
    <scope>NUCLEOTIDE SEQUENCE</scope>
    <source>
        <strain evidence="1">MPL23</strain>
    </source>
</reference>
<accession>A0ACC1T3B9</accession>
<name>A0ACC1T3B9_9APHY</name>
<dbReference type="EMBL" id="JANHOG010000694">
    <property type="protein sequence ID" value="KAJ3552185.1"/>
    <property type="molecule type" value="Genomic_DNA"/>
</dbReference>
<evidence type="ECO:0000313" key="2">
    <source>
        <dbReference type="Proteomes" id="UP001148662"/>
    </source>
</evidence>
<proteinExistence type="predicted"/>
<sequence length="1440" mass="152463">MSAVENDEHTKSIEVEATQSVVVERTTSHSEETIPTSPVNEHIHTSEEHGINGQAVEGIANGLSSDDTRGEVIATKEKEETFITAEAPAVQPTTINEIHSETLEEHETETHVAVEVIPKPVHETAIETSDLSHDVTAHDAVEIPAITKHEVHVVHPDAAPEAVPTSALEDAQTLIADGEERPIVLTENTLEVCEADPEIIPSSTTSAGGLLMLSENALEVCEAEPVLPSPKIPAEALREEEHAAPELVHEESQVVEESGIHAAEVASSPAEDDTQASLEHVVPEQQIVATVKGSPEVVELVHVTDIVEPPQETVVVESEKHESVEEASEPVVQENESVEVSKTVEVEQLEANIEQSAVITESEQSAEELVEVVQEHNKQNVLPAEIADPVAETTPFTSIEGLMSTGPGHLVLLSSSDETCLADPQPGEEFEQPVASVPSVEDAAIEGEVVIAEAASKTVPAPDEPIAAEVSAVEAATSTLVNGNDVLSMFEREEAEVTHSADVESVVEQPVSAEHLEATSVEEPDVKVPVEIQPTEGKETIEPQEHAAAEIEESQTTSILVENTVPIVATEEIVATEAAGDVAVHEQVSSPAVVQESVAATEHTTTEAESHEEIAEIKAEAEVPAFESQSTTADLTVLAHEETAVCKSEEVESTGHLSLETDVPSASLEVGEATTPIIAITSSDGVEEMEEVSVPTEPVSAVEEPKVEAEHPKSPWTPSYSVTTQGPGTDVPDDSEELAALEQLPPADKQPEHEQEVKSDEQEAAPGAAEVKADVDDTEDSSKIWPKSYSVSSQGASPLQGAQPAQEVEVESIEQLPAKVTTEEEESVQQQPVSEVVETFAEVSKTDEESVEAPTIVTTEEPEVTTSEAQTQVEESAEEHSSERPWTPSYSVTQQGTSPSQTPKELPEESEEVALKEPAAIITTEEHPATPERSWTASYSVQQLGSSPSLVAKEVVASAEDHVETSTSTIVSSVDVVQSAAEDQARLEETAEPAKSEEVPERPWTPSYTVTQQGSTPLLATEELEAEAQTEAPSDVPVAIESIGEAAATASWTPSYSISQQGSSPNVVPQKIDASPSVEVTEAQSPAVVVTEESAPEATWTPSYSVSQQGTSPRLATKELEATSPTALSPEGAVSSGETAPERPWTPSYSVSQQGTSPKLVAEPEATENADVPEAGWTPSYSVSRQGSSPVSAAQALPQPAVEVSQIQAEATKGPEPPQILVEASGATVAPEATAESSQQVWASSYSVSQQGTSPLSSPAVKAKELGAVEPTIDTTEKIVIEELSATEQPERPWTPSYSVTTQGPSSPALKASAELAAETLQVFPTTEIADNAPGTKSSLSRLAPVNELEQSADKTTGEVETTSPTARRARLESTTSSRFFPGGWFSGNPKTPEENRTSLDHATGEFSRSENLTASPVVDVPVNTPAEGDVGRKRWCLIM</sequence>
<keyword evidence="2" id="KW-1185">Reference proteome</keyword>
<evidence type="ECO:0000313" key="1">
    <source>
        <dbReference type="EMBL" id="KAJ3552185.1"/>
    </source>
</evidence>
<organism evidence="1 2">
    <name type="scientific">Phlebia brevispora</name>
    <dbReference type="NCBI Taxonomy" id="194682"/>
    <lineage>
        <taxon>Eukaryota</taxon>
        <taxon>Fungi</taxon>
        <taxon>Dikarya</taxon>
        <taxon>Basidiomycota</taxon>
        <taxon>Agaricomycotina</taxon>
        <taxon>Agaricomycetes</taxon>
        <taxon>Polyporales</taxon>
        <taxon>Meruliaceae</taxon>
        <taxon>Phlebia</taxon>
    </lineage>
</organism>
<gene>
    <name evidence="1" type="ORF">NM688_g4289</name>
</gene>